<accession>W2QIR3</accession>
<protein>
    <submittedName>
        <fullName evidence="2">Uncharacterized protein</fullName>
    </submittedName>
</protein>
<dbReference type="VEuPathDB" id="FungiDB:PPTG_08823"/>
<sequence>MACNMGLRNAGASSLEGDMATTEPSEDSTSANIEERSGNCRGLQLDGGLAIFADYIQKVCSLQTP</sequence>
<name>W2QIR3_PHYN3</name>
<evidence type="ECO:0000256" key="1">
    <source>
        <dbReference type="SAM" id="MobiDB-lite"/>
    </source>
</evidence>
<evidence type="ECO:0000313" key="3">
    <source>
        <dbReference type="Proteomes" id="UP000018817"/>
    </source>
</evidence>
<dbReference type="GeneID" id="20178585"/>
<dbReference type="RefSeq" id="XP_008901800.1">
    <property type="nucleotide sequence ID" value="XM_008903552.1"/>
</dbReference>
<reference evidence="2 3" key="2">
    <citation type="submission" date="2013-11" db="EMBL/GenBank/DDBJ databases">
        <title>The Genome Sequence of Phytophthora parasitica INRA-310.</title>
        <authorList>
            <consortium name="The Broad Institute Genomics Platform"/>
            <person name="Russ C."/>
            <person name="Tyler B."/>
            <person name="Panabieres F."/>
            <person name="Shan W."/>
            <person name="Tripathy S."/>
            <person name="Grunwald N."/>
            <person name="Machado M."/>
            <person name="Johnson C.S."/>
            <person name="Arredondo F."/>
            <person name="Hong C."/>
            <person name="Coffey M."/>
            <person name="Young S.K."/>
            <person name="Zeng Q."/>
            <person name="Gargeya S."/>
            <person name="Fitzgerald M."/>
            <person name="Abouelleil A."/>
            <person name="Alvarado L."/>
            <person name="Chapman S.B."/>
            <person name="Gainer-Dewar J."/>
            <person name="Goldberg J."/>
            <person name="Griggs A."/>
            <person name="Gujja S."/>
            <person name="Hansen M."/>
            <person name="Howarth C."/>
            <person name="Imamovic A."/>
            <person name="Ireland A."/>
            <person name="Larimer J."/>
            <person name="McCowan C."/>
            <person name="Murphy C."/>
            <person name="Pearson M."/>
            <person name="Poon T.W."/>
            <person name="Priest M."/>
            <person name="Roberts A."/>
            <person name="Saif S."/>
            <person name="Shea T."/>
            <person name="Sykes S."/>
            <person name="Wortman J."/>
            <person name="Nusbaum C."/>
            <person name="Birren B."/>
        </authorList>
    </citation>
    <scope>NUCLEOTIDE SEQUENCE [LARGE SCALE GENOMIC DNA]</scope>
    <source>
        <strain evidence="2 3">INRA-310</strain>
    </source>
</reference>
<proteinExistence type="predicted"/>
<gene>
    <name evidence="2" type="ORF">PPTG_08823</name>
</gene>
<dbReference type="EMBL" id="KI669576">
    <property type="protein sequence ID" value="ETN12766.1"/>
    <property type="molecule type" value="Genomic_DNA"/>
</dbReference>
<organism evidence="2 3">
    <name type="scientific">Phytophthora nicotianae (strain INRA-310)</name>
    <name type="common">Phytophthora parasitica</name>
    <dbReference type="NCBI Taxonomy" id="761204"/>
    <lineage>
        <taxon>Eukaryota</taxon>
        <taxon>Sar</taxon>
        <taxon>Stramenopiles</taxon>
        <taxon>Oomycota</taxon>
        <taxon>Peronosporomycetes</taxon>
        <taxon>Peronosporales</taxon>
        <taxon>Peronosporaceae</taxon>
        <taxon>Phytophthora</taxon>
    </lineage>
</organism>
<evidence type="ECO:0000313" key="2">
    <source>
        <dbReference type="EMBL" id="ETN12766.1"/>
    </source>
</evidence>
<dbReference type="AlphaFoldDB" id="W2QIR3"/>
<reference evidence="3" key="1">
    <citation type="submission" date="2011-12" db="EMBL/GenBank/DDBJ databases">
        <authorList>
            <consortium name="The Broad Institute Genome Sequencing Platform"/>
            <person name="Russ C."/>
            <person name="Tyler B."/>
            <person name="Panabieres F."/>
            <person name="Shan W."/>
            <person name="Tripathy S."/>
            <person name="Grunwald N."/>
            <person name="Machado M."/>
            <person name="Young S.K."/>
            <person name="Zeng Q."/>
            <person name="Gargeya S."/>
            <person name="Fitzgerald M."/>
            <person name="Haas B."/>
            <person name="Abouelleil A."/>
            <person name="Alvarado L."/>
            <person name="Arachchi H.M."/>
            <person name="Berlin A."/>
            <person name="Chapman S.B."/>
            <person name="Gearin G."/>
            <person name="Goldberg J."/>
            <person name="Griggs A."/>
            <person name="Gujja S."/>
            <person name="Hansen M."/>
            <person name="Heiman D."/>
            <person name="Howarth C."/>
            <person name="Larimer J."/>
            <person name="Lui A."/>
            <person name="MacDonald P.J.P."/>
            <person name="McCowen C."/>
            <person name="Montmayeur A."/>
            <person name="Murphy C."/>
            <person name="Neiman D."/>
            <person name="Pearson M."/>
            <person name="Priest M."/>
            <person name="Roberts A."/>
            <person name="Saif S."/>
            <person name="Shea T."/>
            <person name="Sisk P."/>
            <person name="Stolte C."/>
            <person name="Sykes S."/>
            <person name="Wortman J."/>
            <person name="Nusbaum C."/>
            <person name="Birren B."/>
        </authorList>
    </citation>
    <scope>NUCLEOTIDE SEQUENCE [LARGE SCALE GENOMIC DNA]</scope>
    <source>
        <strain evidence="3">INRA-310</strain>
    </source>
</reference>
<feature type="region of interest" description="Disordered" evidence="1">
    <location>
        <begin position="1"/>
        <end position="34"/>
    </location>
</feature>
<dbReference type="Proteomes" id="UP000018817">
    <property type="component" value="Unassembled WGS sequence"/>
</dbReference>